<dbReference type="InterPro" id="IPR039110">
    <property type="entry name" value="KNL2-like"/>
</dbReference>
<evidence type="ECO:0000259" key="2">
    <source>
        <dbReference type="PROSITE" id="PS50090"/>
    </source>
</evidence>
<sequence>MVSVTPRKELQVLKDVGIDREQTTPWKSVPLHLIPNGTPLKDVYKFLPDPTEYSRKTQQENICPTSQAAIRSLKNEQYVKNTQFQSTMLEHGEGGFEFISPELSDIQTNSEENHKRNNIHLNAAHLTGSAQVRHVVPESPAKIFQRMKDEIHREHLQQYTKQALNLKEGNQCPSAPMNGHALNHTFSVPALAKRCHARQKKNRVPLIHESPAKIFLQMKQEADLAMQQTPLASTKFPGEHAVPTILNGYHTSQQKNCSHDNVTPGSSAKFLQQVKKDDRNAPFTVDSGGFAHGNRHQESVPALRLTNKLNSNQLVENAQVCQKNVKTSNVVSSDNGAEIRNFHLEIDTDNGNDGDDERTQDTALETASSFSVTGNTTSTKSEAQKIPYFNATPLNRFVHPANVNMKVGAKPSEKMNDFVEECKELRVILLKSPQISIPRKQGEEASKAMKDQDVDEPNSTVTQEKRITLTHWIIKQINKTNDFCVEGKRDSDGIYWHSNIITERISQKELKSFTGSIYILKGPLDYTAMVKQGFSPDFLKRFSFGFPSDWRTCIEIFLKNKRICRTNPKIKSKSKDEHVEKVPSVKTKKSEKGKPPASQLLEPVSTPCNSSSVMEQKNQSISRIETRSQGSRSKPVFYSRSGRCIKAPLEYWRGQRIVVDSQLKVTLYDGGKNYLSSNTLYSTRESFRSDTATTSKHWKKEKASTIGSSGRQHLVPMAKKDVKEKEMKIDNSRDQSIEYPVGKEPNKQLTRQAEGRDEQPLRPQNKISMLQNCNNINPTVVLSPISHAYRAMNKTTTLSEFMDNRQKFGNKEGSNLVAKQDGLSESEDTSGTEDTTDSDWFEPKSKSRTKQSQSVKPTYQIKTAEVRSSSAQSDNMTTNPKENEIISIKRKVRYTKSKSHDSKRKGNTAFIADKPISSRLRCSGRPINSIYNPLPSESKGKLSTDPSDESTLTELKCSSKLSAQVEPSRETELNDYNKRGSVQKNSLRKPKDQYNQFLSCVTDDSLTETSDTEAPRTEKAKLTTKSSNKTKECGNNKVRSLIPSAHCESKKKQQNESTLVPFFSNDKEDIWNDKELERLLRAVAKLPKHKDGFWVDVAMIVGTRSAEECQQKYSSEHQSKLIKTTKAKQKKKNTSNKHGQEMEPVKIVARVGSLKRKQQIREFLEQLPKDDHEDVFTDAQVQNKKVKLPSFQTSEEDDVFALLQKNPTTPTSILFPSAQTPQLYGISPRMLEPTDRDNNDRYIYQLQQKGSKMKNWSKVQKKSAPTFLPTPTKPKSKLIQGETKEAIKEKLFKDEKTFLSDDDREEEDYYFSDTM</sequence>
<feature type="compositionally biased region" description="Basic and acidic residues" evidence="1">
    <location>
        <begin position="440"/>
        <end position="452"/>
    </location>
</feature>
<dbReference type="InParanoid" id="A0A4W3GRK2"/>
<dbReference type="SMART" id="SM00717">
    <property type="entry name" value="SANT"/>
    <property type="match status" value="1"/>
</dbReference>
<dbReference type="PANTHER" id="PTHR16124">
    <property type="entry name" value="MIS18-BINDING PROTEIN 1"/>
    <property type="match status" value="1"/>
</dbReference>
<name>A0A4W3GRK2_CALMI</name>
<feature type="region of interest" description="Disordered" evidence="1">
    <location>
        <begin position="439"/>
        <end position="460"/>
    </location>
</feature>
<reference evidence="3" key="5">
    <citation type="submission" date="2025-09" db="UniProtKB">
        <authorList>
            <consortium name="Ensembl"/>
        </authorList>
    </citation>
    <scope>IDENTIFICATION</scope>
</reference>
<feature type="region of interest" description="Disordered" evidence="1">
    <location>
        <begin position="572"/>
        <end position="635"/>
    </location>
</feature>
<dbReference type="CDD" id="cd00167">
    <property type="entry name" value="SANT"/>
    <property type="match status" value="1"/>
</dbReference>
<dbReference type="InterPro" id="IPR001005">
    <property type="entry name" value="SANT/Myb"/>
</dbReference>
<reference evidence="3" key="4">
    <citation type="submission" date="2025-08" db="UniProtKB">
        <authorList>
            <consortium name="Ensembl"/>
        </authorList>
    </citation>
    <scope>IDENTIFICATION</scope>
</reference>
<dbReference type="InterPro" id="IPR015216">
    <property type="entry name" value="SANTA"/>
</dbReference>
<accession>A0A4W3GRK2</accession>
<dbReference type="GeneID" id="103185356"/>
<gene>
    <name evidence="3" type="primary">mis18bp1</name>
</gene>
<feature type="compositionally biased region" description="Basic and acidic residues" evidence="1">
    <location>
        <begin position="573"/>
        <end position="594"/>
    </location>
</feature>
<reference evidence="4" key="3">
    <citation type="journal article" date="2014" name="Nature">
        <title>Elephant shark genome provides unique insights into gnathostome evolution.</title>
        <authorList>
            <consortium name="International Elephant Shark Genome Sequencing Consortium"/>
            <person name="Venkatesh B."/>
            <person name="Lee A.P."/>
            <person name="Ravi V."/>
            <person name="Maurya A.K."/>
            <person name="Lian M.M."/>
            <person name="Swann J.B."/>
            <person name="Ohta Y."/>
            <person name="Flajnik M.F."/>
            <person name="Sutoh Y."/>
            <person name="Kasahara M."/>
            <person name="Hoon S."/>
            <person name="Gangu V."/>
            <person name="Roy S.W."/>
            <person name="Irimia M."/>
            <person name="Korzh V."/>
            <person name="Kondrychyn I."/>
            <person name="Lim Z.W."/>
            <person name="Tay B.H."/>
            <person name="Tohari S."/>
            <person name="Kong K.W."/>
            <person name="Ho S."/>
            <person name="Lorente-Galdos B."/>
            <person name="Quilez J."/>
            <person name="Marques-Bonet T."/>
            <person name="Raney B.J."/>
            <person name="Ingham P.W."/>
            <person name="Tay A."/>
            <person name="Hillier L.W."/>
            <person name="Minx P."/>
            <person name="Boehm T."/>
            <person name="Wilson R.K."/>
            <person name="Brenner S."/>
            <person name="Warren W.C."/>
        </authorList>
    </citation>
    <scope>NUCLEOTIDE SEQUENCE [LARGE SCALE GENOMIC DNA]</scope>
</reference>
<protein>
    <recommendedName>
        <fullName evidence="2">Myb-like domain-containing protein</fullName>
    </recommendedName>
</protein>
<dbReference type="CTD" id="55320"/>
<evidence type="ECO:0000313" key="3">
    <source>
        <dbReference type="Ensembl" id="ENSCMIP00000005682.1"/>
    </source>
</evidence>
<dbReference type="OrthoDB" id="118550at2759"/>
<dbReference type="PROSITE" id="PS50090">
    <property type="entry name" value="MYB_LIKE"/>
    <property type="match status" value="1"/>
</dbReference>
<dbReference type="SUPFAM" id="SSF46689">
    <property type="entry name" value="Homeodomain-like"/>
    <property type="match status" value="1"/>
</dbReference>
<dbReference type="Ensembl" id="ENSCMIT00000005875.1">
    <property type="protein sequence ID" value="ENSCMIP00000005682.1"/>
    <property type="gene ID" value="ENSCMIG00000003291.1"/>
</dbReference>
<dbReference type="PANTHER" id="PTHR16124:SF3">
    <property type="entry name" value="MIS18-BINDING PROTEIN 1"/>
    <property type="match status" value="1"/>
</dbReference>
<evidence type="ECO:0000313" key="4">
    <source>
        <dbReference type="Proteomes" id="UP000314986"/>
    </source>
</evidence>
<feature type="region of interest" description="Disordered" evidence="1">
    <location>
        <begin position="1117"/>
        <end position="1142"/>
    </location>
</feature>
<dbReference type="KEGG" id="cmk:103185356"/>
<feature type="compositionally biased region" description="Polar residues" evidence="1">
    <location>
        <begin position="606"/>
        <end position="632"/>
    </location>
</feature>
<feature type="compositionally biased region" description="Basic and acidic residues" evidence="1">
    <location>
        <begin position="718"/>
        <end position="736"/>
    </location>
</feature>
<dbReference type="GeneTree" id="ENSGT00390000007395"/>
<dbReference type="GO" id="GO:0000775">
    <property type="term" value="C:chromosome, centromeric region"/>
    <property type="evidence" value="ECO:0007669"/>
    <property type="project" value="TreeGrafter"/>
</dbReference>
<dbReference type="Gene3D" id="1.10.10.60">
    <property type="entry name" value="Homeodomain-like"/>
    <property type="match status" value="1"/>
</dbReference>
<reference evidence="4" key="1">
    <citation type="journal article" date="2006" name="Science">
        <title>Ancient noncoding elements conserved in the human genome.</title>
        <authorList>
            <person name="Venkatesh B."/>
            <person name="Kirkness E.F."/>
            <person name="Loh Y.H."/>
            <person name="Halpern A.L."/>
            <person name="Lee A.P."/>
            <person name="Johnson J."/>
            <person name="Dandona N."/>
            <person name="Viswanathan L.D."/>
            <person name="Tay A."/>
            <person name="Venter J.C."/>
            <person name="Strausberg R.L."/>
            <person name="Brenner S."/>
        </authorList>
    </citation>
    <scope>NUCLEOTIDE SEQUENCE [LARGE SCALE GENOMIC DNA]</scope>
</reference>
<dbReference type="Pfam" id="PF09133">
    <property type="entry name" value="SANTA"/>
    <property type="match status" value="1"/>
</dbReference>
<feature type="compositionally biased region" description="Basic residues" evidence="1">
    <location>
        <begin position="888"/>
        <end position="906"/>
    </location>
</feature>
<reference evidence="4" key="2">
    <citation type="journal article" date="2007" name="PLoS Biol.">
        <title>Survey sequencing and comparative analysis of the elephant shark (Callorhinchus milii) genome.</title>
        <authorList>
            <person name="Venkatesh B."/>
            <person name="Kirkness E.F."/>
            <person name="Loh Y.H."/>
            <person name="Halpern A.L."/>
            <person name="Lee A.P."/>
            <person name="Johnson J."/>
            <person name="Dandona N."/>
            <person name="Viswanathan L.D."/>
            <person name="Tay A."/>
            <person name="Venter J.C."/>
            <person name="Strausberg R.L."/>
            <person name="Brenner S."/>
        </authorList>
    </citation>
    <scope>NUCLEOTIDE SEQUENCE [LARGE SCALE GENOMIC DNA]</scope>
</reference>
<dbReference type="InterPro" id="IPR009057">
    <property type="entry name" value="Homeodomain-like_sf"/>
</dbReference>
<evidence type="ECO:0000256" key="1">
    <source>
        <dbReference type="SAM" id="MobiDB-lite"/>
    </source>
</evidence>
<keyword evidence="4" id="KW-1185">Reference proteome</keyword>
<dbReference type="Proteomes" id="UP000314986">
    <property type="component" value="Unassembled WGS sequence"/>
</dbReference>
<feature type="region of interest" description="Disordered" evidence="1">
    <location>
        <begin position="810"/>
        <end position="989"/>
    </location>
</feature>
<proteinExistence type="predicted"/>
<feature type="compositionally biased region" description="Basic and acidic residues" evidence="1">
    <location>
        <begin position="967"/>
        <end position="978"/>
    </location>
</feature>
<dbReference type="STRING" id="7868.ENSCMIP00000005682"/>
<feature type="compositionally biased region" description="Polar residues" evidence="1">
    <location>
        <begin position="850"/>
        <end position="880"/>
    </location>
</feature>
<feature type="domain" description="Myb-like" evidence="2">
    <location>
        <begin position="1063"/>
        <end position="1117"/>
    </location>
</feature>
<feature type="region of interest" description="Disordered" evidence="1">
    <location>
        <begin position="692"/>
        <end position="764"/>
    </location>
</feature>
<dbReference type="OMA" id="TDETTCD"/>
<feature type="compositionally biased region" description="Basic residues" evidence="1">
    <location>
        <begin position="1123"/>
        <end position="1135"/>
    </location>
</feature>
<feature type="region of interest" description="Disordered" evidence="1">
    <location>
        <begin position="1005"/>
        <end position="1035"/>
    </location>
</feature>
<feature type="compositionally biased region" description="Acidic residues" evidence="1">
    <location>
        <begin position="824"/>
        <end position="840"/>
    </location>
</feature>
<organism evidence="3 4">
    <name type="scientific">Callorhinchus milii</name>
    <name type="common">Ghost shark</name>
    <dbReference type="NCBI Taxonomy" id="7868"/>
    <lineage>
        <taxon>Eukaryota</taxon>
        <taxon>Metazoa</taxon>
        <taxon>Chordata</taxon>
        <taxon>Craniata</taxon>
        <taxon>Vertebrata</taxon>
        <taxon>Chondrichthyes</taxon>
        <taxon>Holocephali</taxon>
        <taxon>Chimaeriformes</taxon>
        <taxon>Callorhinchidae</taxon>
        <taxon>Callorhinchus</taxon>
    </lineage>
</organism>